<sequence length="297" mass="33312">MALQHFVSAFTLTCLLLSPGCQSEMECGITPLNNTMTGGENIPRQWPWQVYITQGYPWSCGGSLISDLWVLSSATCINNTMYNGSMMHVYLGGPNNTVARNVTSITFYDVTESGNDICLLKLESPVAFTDHIRPICLPTNNSSFYTGMPAWFTSQYWNVNWNLHLSIMGHDRCECYRNENISQNTICAQGYVRMSNNGGPMMTKDRYGTNVWVQAGIENGSWGIYQTFISVSFYEDWIKEKTMGNQPGFVTVNSDGFDPDSDFSCEDYSVFAGGENLVPISHFISLSVPLLFFYLLL</sequence>
<dbReference type="AlphaFoldDB" id="A0A3P8UKG3"/>
<dbReference type="GO" id="GO:0006508">
    <property type="term" value="P:proteolysis"/>
    <property type="evidence" value="ECO:0007669"/>
    <property type="project" value="UniProtKB-KW"/>
</dbReference>
<keyword evidence="5" id="KW-1015">Disulfide bond</keyword>
<keyword evidence="3" id="KW-0378">Hydrolase</keyword>
<evidence type="ECO:0000259" key="8">
    <source>
        <dbReference type="PROSITE" id="PS50240"/>
    </source>
</evidence>
<evidence type="ECO:0000256" key="6">
    <source>
        <dbReference type="ARBA" id="ARBA00023180"/>
    </source>
</evidence>
<dbReference type="PANTHER" id="PTHR24253">
    <property type="entry name" value="TRANSMEMBRANE PROTEASE SERINE"/>
    <property type="match status" value="1"/>
</dbReference>
<organism evidence="9 10">
    <name type="scientific">Cynoglossus semilaevis</name>
    <name type="common">Tongue sole</name>
    <dbReference type="NCBI Taxonomy" id="244447"/>
    <lineage>
        <taxon>Eukaryota</taxon>
        <taxon>Metazoa</taxon>
        <taxon>Chordata</taxon>
        <taxon>Craniata</taxon>
        <taxon>Vertebrata</taxon>
        <taxon>Euteleostomi</taxon>
        <taxon>Actinopterygii</taxon>
        <taxon>Neopterygii</taxon>
        <taxon>Teleostei</taxon>
        <taxon>Neoteleostei</taxon>
        <taxon>Acanthomorphata</taxon>
        <taxon>Carangaria</taxon>
        <taxon>Pleuronectiformes</taxon>
        <taxon>Pleuronectoidei</taxon>
        <taxon>Cynoglossidae</taxon>
        <taxon>Cynoglossinae</taxon>
        <taxon>Cynoglossus</taxon>
    </lineage>
</organism>
<dbReference type="SUPFAM" id="SSF50494">
    <property type="entry name" value="Trypsin-like serine proteases"/>
    <property type="match status" value="1"/>
</dbReference>
<dbReference type="CDD" id="cd00190">
    <property type="entry name" value="Tryp_SPc"/>
    <property type="match status" value="1"/>
</dbReference>
<reference evidence="9 10" key="1">
    <citation type="journal article" date="2014" name="Nat. Genet.">
        <title>Whole-genome sequence of a flatfish provides insights into ZW sex chromosome evolution and adaptation to a benthic lifestyle.</title>
        <authorList>
            <person name="Chen S."/>
            <person name="Zhang G."/>
            <person name="Shao C."/>
            <person name="Huang Q."/>
            <person name="Liu G."/>
            <person name="Zhang P."/>
            <person name="Song W."/>
            <person name="An N."/>
            <person name="Chalopin D."/>
            <person name="Volff J.N."/>
            <person name="Hong Y."/>
            <person name="Li Q."/>
            <person name="Sha Z."/>
            <person name="Zhou H."/>
            <person name="Xie M."/>
            <person name="Yu Q."/>
            <person name="Liu Y."/>
            <person name="Xiang H."/>
            <person name="Wang N."/>
            <person name="Wu K."/>
            <person name="Yang C."/>
            <person name="Zhou Q."/>
            <person name="Liao X."/>
            <person name="Yang L."/>
            <person name="Hu Q."/>
            <person name="Zhang J."/>
            <person name="Meng L."/>
            <person name="Jin L."/>
            <person name="Tian Y."/>
            <person name="Lian J."/>
            <person name="Yang J."/>
            <person name="Miao G."/>
            <person name="Liu S."/>
            <person name="Liang Z."/>
            <person name="Yan F."/>
            <person name="Li Y."/>
            <person name="Sun B."/>
            <person name="Zhang H."/>
            <person name="Zhang J."/>
            <person name="Zhu Y."/>
            <person name="Du M."/>
            <person name="Zhao Y."/>
            <person name="Schartl M."/>
            <person name="Tang Q."/>
            <person name="Wang J."/>
        </authorList>
    </citation>
    <scope>NUCLEOTIDE SEQUENCE</scope>
</reference>
<keyword evidence="4" id="KW-0720">Serine protease</keyword>
<dbReference type="Ensembl" id="ENSCSET00000000803.1">
    <property type="protein sequence ID" value="ENSCSEP00000000775.1"/>
    <property type="gene ID" value="ENSCSEG00000000551.1"/>
</dbReference>
<dbReference type="PRINTS" id="PR00722">
    <property type="entry name" value="CHYMOTRYPSIN"/>
</dbReference>
<evidence type="ECO:0000256" key="5">
    <source>
        <dbReference type="ARBA" id="ARBA00023157"/>
    </source>
</evidence>
<dbReference type="OMA" id="ISQNTIC"/>
<dbReference type="SMART" id="SM00020">
    <property type="entry name" value="Tryp_SPc"/>
    <property type="match status" value="1"/>
</dbReference>
<evidence type="ECO:0000256" key="4">
    <source>
        <dbReference type="ARBA" id="ARBA00022825"/>
    </source>
</evidence>
<dbReference type="PANTHER" id="PTHR24253:SF144">
    <property type="entry name" value="CHYMOTRYPSIN-LIKE PROTEASE CTRL-1-RELATED"/>
    <property type="match status" value="1"/>
</dbReference>
<dbReference type="Proteomes" id="UP000265120">
    <property type="component" value="Chromosome 1"/>
</dbReference>
<reference evidence="9" key="3">
    <citation type="submission" date="2025-09" db="UniProtKB">
        <authorList>
            <consortium name="Ensembl"/>
        </authorList>
    </citation>
    <scope>IDENTIFICATION</scope>
</reference>
<evidence type="ECO:0000256" key="2">
    <source>
        <dbReference type="ARBA" id="ARBA00022729"/>
    </source>
</evidence>
<dbReference type="InterPro" id="IPR009003">
    <property type="entry name" value="Peptidase_S1_PA"/>
</dbReference>
<dbReference type="GO" id="GO:0004252">
    <property type="term" value="F:serine-type endopeptidase activity"/>
    <property type="evidence" value="ECO:0007669"/>
    <property type="project" value="InterPro"/>
</dbReference>
<protein>
    <submittedName>
        <fullName evidence="9">Serine protease 27-like</fullName>
    </submittedName>
</protein>
<dbReference type="InterPro" id="IPR001314">
    <property type="entry name" value="Peptidase_S1A"/>
</dbReference>
<reference evidence="9" key="2">
    <citation type="submission" date="2025-08" db="UniProtKB">
        <authorList>
            <consortium name="Ensembl"/>
        </authorList>
    </citation>
    <scope>IDENTIFICATION</scope>
</reference>
<proteinExistence type="predicted"/>
<feature type="domain" description="Peptidase S1" evidence="8">
    <location>
        <begin position="36"/>
        <end position="243"/>
    </location>
</feature>
<dbReference type="STRING" id="244447.ENSCSEP00000000775"/>
<dbReference type="InterPro" id="IPR043504">
    <property type="entry name" value="Peptidase_S1_PA_chymotrypsin"/>
</dbReference>
<dbReference type="RefSeq" id="XP_024910249.1">
    <property type="nucleotide sequence ID" value="XM_025054481.1"/>
</dbReference>
<dbReference type="Pfam" id="PF00089">
    <property type="entry name" value="Trypsin"/>
    <property type="match status" value="1"/>
</dbReference>
<accession>A0A3P8UKG3</accession>
<dbReference type="GeneID" id="112486837"/>
<evidence type="ECO:0000313" key="9">
    <source>
        <dbReference type="Ensembl" id="ENSCSEP00000000775.1"/>
    </source>
</evidence>
<evidence type="ECO:0000313" key="10">
    <source>
        <dbReference type="Proteomes" id="UP000265120"/>
    </source>
</evidence>
<feature type="chain" id="PRO_5018007927" evidence="7">
    <location>
        <begin position="24"/>
        <end position="297"/>
    </location>
</feature>
<dbReference type="PROSITE" id="PS50240">
    <property type="entry name" value="TRYPSIN_DOM"/>
    <property type="match status" value="1"/>
</dbReference>
<keyword evidence="2 7" id="KW-0732">Signal</keyword>
<dbReference type="Gene3D" id="2.40.10.10">
    <property type="entry name" value="Trypsin-like serine proteases"/>
    <property type="match status" value="1"/>
</dbReference>
<keyword evidence="10" id="KW-1185">Reference proteome</keyword>
<evidence type="ECO:0000256" key="3">
    <source>
        <dbReference type="ARBA" id="ARBA00022801"/>
    </source>
</evidence>
<feature type="signal peptide" evidence="7">
    <location>
        <begin position="1"/>
        <end position="23"/>
    </location>
</feature>
<dbReference type="InParanoid" id="A0A3P8UKG3"/>
<name>A0A3P8UKG3_CYNSE</name>
<evidence type="ECO:0000256" key="1">
    <source>
        <dbReference type="ARBA" id="ARBA00022670"/>
    </source>
</evidence>
<evidence type="ECO:0000256" key="7">
    <source>
        <dbReference type="SAM" id="SignalP"/>
    </source>
</evidence>
<dbReference type="OrthoDB" id="9448935at2759"/>
<keyword evidence="6" id="KW-0325">Glycoprotein</keyword>
<dbReference type="InterPro" id="IPR001254">
    <property type="entry name" value="Trypsin_dom"/>
</dbReference>
<keyword evidence="1" id="KW-0645">Protease</keyword>
<dbReference type="GeneTree" id="ENSGT00940000163160"/>